<feature type="region of interest" description="Disordered" evidence="1">
    <location>
        <begin position="1"/>
        <end position="32"/>
    </location>
</feature>
<dbReference type="Proteomes" id="UP000003793">
    <property type="component" value="Unassembled WGS sequence"/>
</dbReference>
<dbReference type="HOGENOM" id="CLU_1515395_0_0_9"/>
<feature type="compositionally biased region" description="Basic and acidic residues" evidence="1">
    <location>
        <begin position="20"/>
        <end position="30"/>
    </location>
</feature>
<feature type="compositionally biased region" description="Basic and acidic residues" evidence="1">
    <location>
        <begin position="77"/>
        <end position="97"/>
    </location>
</feature>
<protein>
    <recommendedName>
        <fullName evidence="4">DUF4355 domain-containing protein</fullName>
    </recommendedName>
</protein>
<evidence type="ECO:0008006" key="4">
    <source>
        <dbReference type="Google" id="ProtNLM"/>
    </source>
</evidence>
<proteinExistence type="predicted"/>
<dbReference type="AlphaFoldDB" id="C0BA60"/>
<feature type="region of interest" description="Disordered" evidence="1">
    <location>
        <begin position="147"/>
        <end position="177"/>
    </location>
</feature>
<evidence type="ECO:0000256" key="1">
    <source>
        <dbReference type="SAM" id="MobiDB-lite"/>
    </source>
</evidence>
<reference evidence="2 3" key="2">
    <citation type="submission" date="2009-03" db="EMBL/GenBank/DDBJ databases">
        <title>Draft genome sequence of Coprococcus comes (ATCC 27758).</title>
        <authorList>
            <person name="Sudarsanam P."/>
            <person name="Ley R."/>
            <person name="Guruge J."/>
            <person name="Turnbaugh P.J."/>
            <person name="Mahowald M."/>
            <person name="Liep D."/>
            <person name="Gordon J."/>
        </authorList>
    </citation>
    <scope>NUCLEOTIDE SEQUENCE [LARGE SCALE GENOMIC DNA]</scope>
    <source>
        <strain evidence="2 3">ATCC 27758</strain>
    </source>
</reference>
<evidence type="ECO:0000313" key="2">
    <source>
        <dbReference type="EMBL" id="EEG89702.1"/>
    </source>
</evidence>
<organism evidence="2 3">
    <name type="scientific">Coprococcus comes ATCC 27758</name>
    <dbReference type="NCBI Taxonomy" id="470146"/>
    <lineage>
        <taxon>Bacteria</taxon>
        <taxon>Bacillati</taxon>
        <taxon>Bacillota</taxon>
        <taxon>Clostridia</taxon>
        <taxon>Lachnospirales</taxon>
        <taxon>Lachnospiraceae</taxon>
        <taxon>Coprococcus</taxon>
    </lineage>
</organism>
<comment type="caution">
    <text evidence="2">The sequence shown here is derived from an EMBL/GenBank/DDBJ whole genome shotgun (WGS) entry which is preliminary data.</text>
</comment>
<name>C0BA60_9FIRM</name>
<gene>
    <name evidence="2" type="ORF">COPCOM_02692</name>
</gene>
<accession>C0BA60</accession>
<feature type="region of interest" description="Disordered" evidence="1">
    <location>
        <begin position="46"/>
        <end position="97"/>
    </location>
</feature>
<sequence length="177" mass="20019">MITMEDNKNLEGQVQQNQEPENKPEEHEMTLEEAQTLLAQERAKNAKLQNDYNKTSSEAANYRKQLKAKQTAEEQEAEAKREAEEAKERHTKELEEKLAKIDAQKRYMAIGMSEEMAEEAATAELAGESDKVTELYKKFNNASIKAAQAEWQKSRPPVNAGQGEDGKEDPFLKGFNG</sequence>
<feature type="compositionally biased region" description="Polar residues" evidence="1">
    <location>
        <begin position="47"/>
        <end position="59"/>
    </location>
</feature>
<evidence type="ECO:0000313" key="3">
    <source>
        <dbReference type="Proteomes" id="UP000003793"/>
    </source>
</evidence>
<dbReference type="EMBL" id="ABVR01000041">
    <property type="protein sequence ID" value="EEG89702.1"/>
    <property type="molecule type" value="Genomic_DNA"/>
</dbReference>
<reference evidence="2 3" key="1">
    <citation type="submission" date="2009-02" db="EMBL/GenBank/DDBJ databases">
        <authorList>
            <person name="Fulton L."/>
            <person name="Clifton S."/>
            <person name="Fulton B."/>
            <person name="Xu J."/>
            <person name="Minx P."/>
            <person name="Pepin K.H."/>
            <person name="Johnson M."/>
            <person name="Bhonagiri V."/>
            <person name="Nash W.E."/>
            <person name="Mardis E.R."/>
            <person name="Wilson R.K."/>
        </authorList>
    </citation>
    <scope>NUCLEOTIDE SEQUENCE [LARGE SCALE GENOMIC DNA]</scope>
    <source>
        <strain evidence="2 3">ATCC 27758</strain>
    </source>
</reference>